<organism evidence="1 2">
    <name type="scientific">Hypoxylon rubiginosum</name>
    <dbReference type="NCBI Taxonomy" id="110542"/>
    <lineage>
        <taxon>Eukaryota</taxon>
        <taxon>Fungi</taxon>
        <taxon>Dikarya</taxon>
        <taxon>Ascomycota</taxon>
        <taxon>Pezizomycotina</taxon>
        <taxon>Sordariomycetes</taxon>
        <taxon>Xylariomycetidae</taxon>
        <taxon>Xylariales</taxon>
        <taxon>Hypoxylaceae</taxon>
        <taxon>Hypoxylon</taxon>
    </lineage>
</organism>
<proteinExistence type="predicted"/>
<gene>
    <name evidence="1" type="ORF">F4820DRAFT_110547</name>
</gene>
<dbReference type="EMBL" id="MU393589">
    <property type="protein sequence ID" value="KAI4860362.1"/>
    <property type="molecule type" value="Genomic_DNA"/>
</dbReference>
<accession>A0ACB9YLS6</accession>
<sequence>MPGRSTLVSYLSPITVLCGAVVFSYFYSFPSLSYLTQIKLPYIHDDNNNHHNIYQLVNNGAKVYERAKDTRVDFRGRSNHENAEKVAMATEFTTVSNVYGQSTFSPQALNNNDPLPGKVVLQDGRVLENIHYVIIATEYHTTFPFLEPLLERPSVAFKDADERVIITSDGRAAHNLHEDIFYIPDPTLAFSTLSPRIRPKSLLYLLCLSRGLWTRHPECFATCIGLPIR</sequence>
<reference evidence="1 2" key="1">
    <citation type="journal article" date="2022" name="New Phytol.">
        <title>Ecological generalism drives hyperdiversity of secondary metabolite gene clusters in xylarialean endophytes.</title>
        <authorList>
            <person name="Franco M.E.E."/>
            <person name="Wisecaver J.H."/>
            <person name="Arnold A.E."/>
            <person name="Ju Y.M."/>
            <person name="Slot J.C."/>
            <person name="Ahrendt S."/>
            <person name="Moore L.P."/>
            <person name="Eastman K.E."/>
            <person name="Scott K."/>
            <person name="Konkel Z."/>
            <person name="Mondo S.J."/>
            <person name="Kuo A."/>
            <person name="Hayes R.D."/>
            <person name="Haridas S."/>
            <person name="Andreopoulos B."/>
            <person name="Riley R."/>
            <person name="LaButti K."/>
            <person name="Pangilinan J."/>
            <person name="Lipzen A."/>
            <person name="Amirebrahimi M."/>
            <person name="Yan J."/>
            <person name="Adam C."/>
            <person name="Keymanesh K."/>
            <person name="Ng V."/>
            <person name="Louie K."/>
            <person name="Northen T."/>
            <person name="Drula E."/>
            <person name="Henrissat B."/>
            <person name="Hsieh H.M."/>
            <person name="Youens-Clark K."/>
            <person name="Lutzoni F."/>
            <person name="Miadlikowska J."/>
            <person name="Eastwood D.C."/>
            <person name="Hamelin R.C."/>
            <person name="Grigoriev I.V."/>
            <person name="U'Ren J.M."/>
        </authorList>
    </citation>
    <scope>NUCLEOTIDE SEQUENCE [LARGE SCALE GENOMIC DNA]</scope>
    <source>
        <strain evidence="1 2">CBS 119005</strain>
    </source>
</reference>
<comment type="caution">
    <text evidence="1">The sequence shown here is derived from an EMBL/GenBank/DDBJ whole genome shotgun (WGS) entry which is preliminary data.</text>
</comment>
<evidence type="ECO:0000313" key="1">
    <source>
        <dbReference type="EMBL" id="KAI4860362.1"/>
    </source>
</evidence>
<evidence type="ECO:0000313" key="2">
    <source>
        <dbReference type="Proteomes" id="UP001497700"/>
    </source>
</evidence>
<name>A0ACB9YLS6_9PEZI</name>
<dbReference type="Proteomes" id="UP001497700">
    <property type="component" value="Unassembled WGS sequence"/>
</dbReference>
<protein>
    <submittedName>
        <fullName evidence="1">Uncharacterized protein</fullName>
    </submittedName>
</protein>
<keyword evidence="2" id="KW-1185">Reference proteome</keyword>